<keyword evidence="1" id="KW-0677">Repeat</keyword>
<dbReference type="HOGENOM" id="CLU_491601_0_0_9"/>
<gene>
    <name evidence="3" type="ordered locus">Moth_2341</name>
</gene>
<evidence type="ECO:0000313" key="3">
    <source>
        <dbReference type="EMBL" id="ABC20627.1"/>
    </source>
</evidence>
<name>Q2RG12_MOOTA</name>
<dbReference type="PANTHER" id="PTHR43308">
    <property type="entry name" value="OUTER MEMBRANE PROTEIN ALPHA-RELATED"/>
    <property type="match status" value="1"/>
</dbReference>
<dbReference type="Pfam" id="PF00395">
    <property type="entry name" value="SLH"/>
    <property type="match status" value="2"/>
</dbReference>
<feature type="domain" description="SLH" evidence="2">
    <location>
        <begin position="365"/>
        <end position="425"/>
    </location>
</feature>
<dbReference type="AlphaFoldDB" id="Q2RG12"/>
<feature type="domain" description="SLH" evidence="2">
    <location>
        <begin position="493"/>
        <end position="554"/>
    </location>
</feature>
<protein>
    <recommendedName>
        <fullName evidence="2">SLH domain-containing protein</fullName>
    </recommendedName>
</protein>
<dbReference type="EnsemblBacteria" id="ABC20627">
    <property type="protein sequence ID" value="ABC20627"/>
    <property type="gene ID" value="Moth_2341"/>
</dbReference>
<dbReference type="OrthoDB" id="900053at2"/>
<dbReference type="PROSITE" id="PS51272">
    <property type="entry name" value="SLH"/>
    <property type="match status" value="3"/>
</dbReference>
<dbReference type="InterPro" id="IPR051465">
    <property type="entry name" value="Cell_Envelope_Struct_Comp"/>
</dbReference>
<evidence type="ECO:0000259" key="2">
    <source>
        <dbReference type="PROSITE" id="PS51272"/>
    </source>
</evidence>
<dbReference type="PANTHER" id="PTHR43308:SF5">
    <property type="entry name" value="S-LAYER PROTEIN _ PEPTIDOGLYCAN ENDO-BETA-N-ACETYLGLUCOSAMINIDASE"/>
    <property type="match status" value="1"/>
</dbReference>
<accession>Q2RG12</accession>
<dbReference type="STRING" id="264732.Moth_2341"/>
<proteinExistence type="predicted"/>
<dbReference type="KEGG" id="mta:Moth_2341"/>
<dbReference type="PATRIC" id="fig|264732.11.peg.2546"/>
<feature type="domain" description="SLH" evidence="2">
    <location>
        <begin position="426"/>
        <end position="489"/>
    </location>
</feature>
<sequence length="554" mass="61141">MGEVYLVLCGIIDKKCSWLPATWGGCGLERRLIRRGPLSKRLLMLLILTILAGSFAFSGNALANDNEENEPEKINNEVAAEVRNISYQLDKGAMDPGTAISLLISEIDALEEIDKVDIESATLDEVKKAVSLIVQEMPLLPNSLLKVWFTGSKAVVDIAENAIPYHLGRVMDDAKKLEEHLDKLGLTEQAQDLENARPYNNLLLKIPEVVAKKEIQVNVPVSVAKDLIARNLNLKIQGDGISFLMPAKDFDFSDGTARVAIIYKEMESKDLPNLDANLTLHFASRIYAVKAYRLAVNGASSPADFSQRVRMALSFDLGKDSDPARLGAFRYDETKKRWIYIKGVNATAGIIELHLENEGIYAVIDYQKTFEDIQKHWAKADIEAMAARQIAIGVTTSLFMPDEPLSRAQFTALLLRSLNKKEITPTTPTFKDVNSGDWFYGAVEAAYRAGLVSGKEKDIFAPRDNITREEMVVMLARALKAAGYHGTGNVGSLECFRDYAVISDWAKGAFASCQDAGINLTLPDGNLHPHDDATRAQAMVMLKGFSDAIQTLDR</sequence>
<reference evidence="3" key="1">
    <citation type="submission" date="2005-12" db="EMBL/GenBank/DDBJ databases">
        <title>Complete sequence of Moorella thermoacetica ATCC 39073.</title>
        <authorList>
            <consortium name="US DOE Joint Genome Institute"/>
            <person name="Copeland A."/>
            <person name="Lucas S."/>
            <person name="Lapidus A."/>
            <person name="Barry K."/>
            <person name="Detter J.C."/>
            <person name="Glavina T."/>
            <person name="Hammon N."/>
            <person name="Israni S."/>
            <person name="Pitluck S."/>
            <person name="Chertkov O."/>
            <person name="Saunders E.H."/>
            <person name="Brettin T."/>
            <person name="Bruce D."/>
            <person name="Han C."/>
            <person name="Tapia R."/>
            <person name="Gilna P."/>
            <person name="Schmutz J."/>
            <person name="Larimer F."/>
            <person name="Land M."/>
            <person name="Kyrpides N."/>
            <person name="Anderson I."/>
            <person name="Richardson P."/>
            <person name="Ragsdale S."/>
        </authorList>
    </citation>
    <scope>NUCLEOTIDE SEQUENCE</scope>
    <source>
        <strain evidence="3">ATCC 39073</strain>
    </source>
</reference>
<evidence type="ECO:0000256" key="1">
    <source>
        <dbReference type="ARBA" id="ARBA00022737"/>
    </source>
</evidence>
<dbReference type="eggNOG" id="COG1657">
    <property type="taxonomic scope" value="Bacteria"/>
</dbReference>
<dbReference type="EMBL" id="CP000232">
    <property type="protein sequence ID" value="ABC20627.1"/>
    <property type="molecule type" value="Genomic_DNA"/>
</dbReference>
<dbReference type="InterPro" id="IPR001119">
    <property type="entry name" value="SLH_dom"/>
</dbReference>
<organism evidence="3">
    <name type="scientific">Moorella thermoacetica (strain ATCC 39073 / JCM 9320)</name>
    <dbReference type="NCBI Taxonomy" id="264732"/>
    <lineage>
        <taxon>Bacteria</taxon>
        <taxon>Bacillati</taxon>
        <taxon>Bacillota</taxon>
        <taxon>Clostridia</taxon>
        <taxon>Neomoorellales</taxon>
        <taxon>Neomoorellaceae</taxon>
        <taxon>Neomoorella</taxon>
    </lineage>
</organism>